<feature type="compositionally biased region" description="Polar residues" evidence="1">
    <location>
        <begin position="22"/>
        <end position="33"/>
    </location>
</feature>
<gene>
    <name evidence="3" type="primary">LOC102804378</name>
</gene>
<feature type="compositionally biased region" description="Polar residues" evidence="1">
    <location>
        <begin position="263"/>
        <end position="277"/>
    </location>
</feature>
<evidence type="ECO:0000256" key="1">
    <source>
        <dbReference type="SAM" id="MobiDB-lite"/>
    </source>
</evidence>
<protein>
    <submittedName>
        <fullName evidence="3">Serine/arginine repetitive matrix protein 2-like</fullName>
    </submittedName>
</protein>
<dbReference type="GeneID" id="102804378"/>
<feature type="compositionally biased region" description="Polar residues" evidence="1">
    <location>
        <begin position="167"/>
        <end position="183"/>
    </location>
</feature>
<dbReference type="Proteomes" id="UP000694865">
    <property type="component" value="Unplaced"/>
</dbReference>
<name>A0ABM0ML11_SACKO</name>
<dbReference type="RefSeq" id="XP_006820702.1">
    <property type="nucleotide sequence ID" value="XM_006820639.1"/>
</dbReference>
<feature type="compositionally biased region" description="Basic residues" evidence="1">
    <location>
        <begin position="91"/>
        <end position="106"/>
    </location>
</feature>
<feature type="compositionally biased region" description="Polar residues" evidence="1">
    <location>
        <begin position="44"/>
        <end position="68"/>
    </location>
</feature>
<accession>A0ABM0ML11</accession>
<feature type="compositionally biased region" description="Polar residues" evidence="1">
    <location>
        <begin position="78"/>
        <end position="89"/>
    </location>
</feature>
<organism evidence="2 3">
    <name type="scientific">Saccoglossus kowalevskii</name>
    <name type="common">Acorn worm</name>
    <dbReference type="NCBI Taxonomy" id="10224"/>
    <lineage>
        <taxon>Eukaryota</taxon>
        <taxon>Metazoa</taxon>
        <taxon>Hemichordata</taxon>
        <taxon>Enteropneusta</taxon>
        <taxon>Harrimaniidae</taxon>
        <taxon>Saccoglossus</taxon>
    </lineage>
</organism>
<proteinExistence type="predicted"/>
<feature type="compositionally biased region" description="Low complexity" evidence="1">
    <location>
        <begin position="285"/>
        <end position="299"/>
    </location>
</feature>
<evidence type="ECO:0000313" key="3">
    <source>
        <dbReference type="RefSeq" id="XP_006820702.1"/>
    </source>
</evidence>
<sequence>MDSLQRSTIKPAEVKNGIQPPRKTSLTSPQSIKVKQADVMKFTAKSSPQKCKSSLRQNSTSKPSNCSGKSKLALPSSRLPSKSIDNTKSPRLAKREKHSPPKRKRISSAGSEGSISDTCSVSSDVSDCSTTSTGIPGKRLQHKPSLKSSSLKQPIARGYRNPKPFYSTGSESSVDSSNTTLNGSMCKEPTAVKKSSSLVTPGYRQSLIKPGVLPQKKTIPVCRPLKMSTAGSKLSKPQPVKATVPMTHSKTPNKVVNKGTPRPNLSQTQAITSTPKSQRLPRRLPSPVSSVKSASAKTTLPRRPVSANNDRMQCSPMKSEIRKTNVTPQSSRNRRSAIPTPAKSIGKFKLDFSAGLSPSSLQSPVLRKISLADSTYDSVFSEEAEIVPPLPPPSFSPPALTKSENPVFSSPVLCDVNTQDGLPPPHCEEMVKKSIDKQCRNSPAVDTLINISDGNIQNGLSPQICTVSLTKPLIDFGSPLDKENLI</sequence>
<feature type="compositionally biased region" description="Low complexity" evidence="1">
    <location>
        <begin position="116"/>
        <end position="133"/>
    </location>
</feature>
<keyword evidence="2" id="KW-1185">Reference proteome</keyword>
<feature type="region of interest" description="Disordered" evidence="1">
    <location>
        <begin position="1"/>
        <end position="342"/>
    </location>
</feature>
<reference evidence="3" key="1">
    <citation type="submission" date="2025-08" db="UniProtKB">
        <authorList>
            <consortium name="RefSeq"/>
        </authorList>
    </citation>
    <scope>IDENTIFICATION</scope>
    <source>
        <tissue evidence="3">Testes</tissue>
    </source>
</reference>
<evidence type="ECO:0000313" key="2">
    <source>
        <dbReference type="Proteomes" id="UP000694865"/>
    </source>
</evidence>